<dbReference type="AlphaFoldDB" id="A0A1D2N2Y3"/>
<gene>
    <name evidence="2" type="ORF">Ocin01_07402</name>
</gene>
<evidence type="ECO:0000313" key="3">
    <source>
        <dbReference type="Proteomes" id="UP000094527"/>
    </source>
</evidence>
<accession>A0A1D2N2Y3</accession>
<dbReference type="Proteomes" id="UP000094527">
    <property type="component" value="Unassembled WGS sequence"/>
</dbReference>
<comment type="caution">
    <text evidence="2">The sequence shown here is derived from an EMBL/GenBank/DDBJ whole genome shotgun (WGS) entry which is preliminary data.</text>
</comment>
<sequence>MGKFKWDKTAIPSYVIDGKVIKHNMETFMKQVEKESRIHKSTRRCKCGRVFLNHDAFMKQWKKCRKNPAADAQEAQGPPESLEAQEPQESLEAQGPQESLEAQGPQEFFEAQGQQNLMDVEKLVEAEWQQTLVEVQKPEEAVGHQELVETQGPVEARDKPTKKFPKPFQQELRNRNLKVSPKPMNGGGGKGNGTGAQVIPRIMLIENDTSIQFLPASYHTGLKFLHNAWCKTADNAFDFARKQHKLQHGVQTTITKSSEGYGAAHCIS</sequence>
<proteinExistence type="predicted"/>
<protein>
    <submittedName>
        <fullName evidence="2">Uncharacterized protein</fullName>
    </submittedName>
</protein>
<evidence type="ECO:0000313" key="2">
    <source>
        <dbReference type="EMBL" id="ODM99275.1"/>
    </source>
</evidence>
<evidence type="ECO:0000256" key="1">
    <source>
        <dbReference type="SAM" id="MobiDB-lite"/>
    </source>
</evidence>
<feature type="region of interest" description="Disordered" evidence="1">
    <location>
        <begin position="68"/>
        <end position="101"/>
    </location>
</feature>
<dbReference type="EMBL" id="LJIJ01000289">
    <property type="protein sequence ID" value="ODM99275.1"/>
    <property type="molecule type" value="Genomic_DNA"/>
</dbReference>
<keyword evidence="3" id="KW-1185">Reference proteome</keyword>
<reference evidence="2 3" key="1">
    <citation type="journal article" date="2016" name="Genome Biol. Evol.">
        <title>Gene Family Evolution Reflects Adaptation to Soil Environmental Stressors in the Genome of the Collembolan Orchesella cincta.</title>
        <authorList>
            <person name="Faddeeva-Vakhrusheva A."/>
            <person name="Derks M.F."/>
            <person name="Anvar S.Y."/>
            <person name="Agamennone V."/>
            <person name="Suring W."/>
            <person name="Smit S."/>
            <person name="van Straalen N.M."/>
            <person name="Roelofs D."/>
        </authorList>
    </citation>
    <scope>NUCLEOTIDE SEQUENCE [LARGE SCALE GENOMIC DNA]</scope>
    <source>
        <tissue evidence="2">Mixed pool</tissue>
    </source>
</reference>
<name>A0A1D2N2Y3_ORCCI</name>
<organism evidence="2 3">
    <name type="scientific">Orchesella cincta</name>
    <name type="common">Springtail</name>
    <name type="synonym">Podura cincta</name>
    <dbReference type="NCBI Taxonomy" id="48709"/>
    <lineage>
        <taxon>Eukaryota</taxon>
        <taxon>Metazoa</taxon>
        <taxon>Ecdysozoa</taxon>
        <taxon>Arthropoda</taxon>
        <taxon>Hexapoda</taxon>
        <taxon>Collembola</taxon>
        <taxon>Entomobryomorpha</taxon>
        <taxon>Entomobryoidea</taxon>
        <taxon>Orchesellidae</taxon>
        <taxon>Orchesellinae</taxon>
        <taxon>Orchesella</taxon>
    </lineage>
</organism>